<proteinExistence type="predicted"/>
<feature type="transmembrane region" description="Helical" evidence="1">
    <location>
        <begin position="254"/>
        <end position="274"/>
    </location>
</feature>
<gene>
    <name evidence="2" type="ORF">J5U18_04150</name>
</gene>
<dbReference type="SMART" id="SM00028">
    <property type="entry name" value="TPR"/>
    <property type="match status" value="2"/>
</dbReference>
<dbReference type="InterPro" id="IPR019734">
    <property type="entry name" value="TPR_rpt"/>
</dbReference>
<dbReference type="InterPro" id="IPR011990">
    <property type="entry name" value="TPR-like_helical_dom_sf"/>
</dbReference>
<organism evidence="2 3">
    <name type="scientific">Rhinopithecimicrobium faecis</name>
    <dbReference type="NCBI Taxonomy" id="2820698"/>
    <lineage>
        <taxon>Bacteria</taxon>
        <taxon>Pseudomonadati</taxon>
        <taxon>Bacteroidota</taxon>
        <taxon>Sphingobacteriia</taxon>
        <taxon>Sphingobacteriales</taxon>
        <taxon>Sphingobacteriaceae</taxon>
        <taxon>Rhinopithecimicrobium</taxon>
    </lineage>
</organism>
<accession>A0A8T4H8R0</accession>
<keyword evidence="3" id="KW-1185">Reference proteome</keyword>
<evidence type="ECO:0000313" key="3">
    <source>
        <dbReference type="Proteomes" id="UP000679691"/>
    </source>
</evidence>
<dbReference type="SUPFAM" id="SSF48452">
    <property type="entry name" value="TPR-like"/>
    <property type="match status" value="1"/>
</dbReference>
<name>A0A8T4H8R0_9SPHI</name>
<evidence type="ECO:0000313" key="2">
    <source>
        <dbReference type="EMBL" id="MBP3942763.1"/>
    </source>
</evidence>
<keyword evidence="1" id="KW-1133">Transmembrane helix</keyword>
<protein>
    <submittedName>
        <fullName evidence="2">Tetratricopeptide repeat protein</fullName>
    </submittedName>
</protein>
<dbReference type="Gene3D" id="1.25.40.10">
    <property type="entry name" value="Tetratricopeptide repeat domain"/>
    <property type="match status" value="1"/>
</dbReference>
<dbReference type="EMBL" id="JAGKSB010000003">
    <property type="protein sequence ID" value="MBP3942763.1"/>
    <property type="molecule type" value="Genomic_DNA"/>
</dbReference>
<dbReference type="RefSeq" id="WP_353546244.1">
    <property type="nucleotide sequence ID" value="NZ_JAGKSB010000003.1"/>
</dbReference>
<dbReference type="Proteomes" id="UP000679691">
    <property type="component" value="Unassembled WGS sequence"/>
</dbReference>
<reference evidence="2" key="1">
    <citation type="submission" date="2021-03" db="EMBL/GenBank/DDBJ databases">
        <authorList>
            <person name="Lu T."/>
            <person name="Wang Q."/>
            <person name="Han X."/>
        </authorList>
    </citation>
    <scope>NUCLEOTIDE SEQUENCE</scope>
    <source>
        <strain evidence="2">WQ 2009</strain>
    </source>
</reference>
<keyword evidence="1" id="KW-0472">Membrane</keyword>
<keyword evidence="1" id="KW-0812">Transmembrane</keyword>
<sequence length="406" mass="47416">MKMKEALPLFLQARACLNTMDWKDVQAPEKTFQYLSFYFGTIGETQLSIDFLEFAKNVAPPKSNQLPIILDNLGLLYLQLKDTTYAITMFKQAEAISFELKDYARLGRVLGNMAEIHKKRGEIDLAIALIKQDIEYSKTYQDEMNYMYANIALADLYLIKKDYTTVQAIIDKIDKIVIAKKNFWGYQLRIYQLKLKLATAKGDYENELLIRRKISAITDSLDRYNGDNTIKDMKWAAKVDSLKNKQERQQLFSFNLYTISFLLLTGVAACFYLIQNRRVRKVAIALEEDHVEENILPSYAPIAPEPIIDKYQFLTETHLMTEEAWHDFKLNFSHKYPHFLRNIVREFPELTETNLRYITLEKLGFKPQEIAGILGITLDAIKKAKQRLKKKLAHRYRQLEEYPLNS</sequence>
<evidence type="ECO:0000256" key="1">
    <source>
        <dbReference type="SAM" id="Phobius"/>
    </source>
</evidence>
<dbReference type="AlphaFoldDB" id="A0A8T4H8R0"/>
<comment type="caution">
    <text evidence="2">The sequence shown here is derived from an EMBL/GenBank/DDBJ whole genome shotgun (WGS) entry which is preliminary data.</text>
</comment>